<dbReference type="GO" id="GO:0042732">
    <property type="term" value="P:D-xylose metabolic process"/>
    <property type="evidence" value="ECO:0007669"/>
    <property type="project" value="InterPro"/>
</dbReference>
<dbReference type="GO" id="GO:0048040">
    <property type="term" value="F:UDP-glucuronate decarboxylase activity"/>
    <property type="evidence" value="ECO:0007669"/>
    <property type="project" value="TreeGrafter"/>
</dbReference>
<dbReference type="EMBL" id="FNFP01000002">
    <property type="protein sequence ID" value="SDK54276.1"/>
    <property type="molecule type" value="Genomic_DNA"/>
</dbReference>
<keyword evidence="4" id="KW-0456">Lyase</keyword>
<dbReference type="InterPro" id="IPR036291">
    <property type="entry name" value="NAD(P)-bd_dom_sf"/>
</dbReference>
<evidence type="ECO:0000256" key="2">
    <source>
        <dbReference type="ARBA" id="ARBA00022793"/>
    </source>
</evidence>
<name>A0A1G9CRM1_9FIRM</name>
<keyword evidence="2" id="KW-0210">Decarboxylase</keyword>
<evidence type="ECO:0000259" key="5">
    <source>
        <dbReference type="Pfam" id="PF01370"/>
    </source>
</evidence>
<protein>
    <submittedName>
        <fullName evidence="6">NAD dependent epimerase/dehydratase family protein</fullName>
    </submittedName>
</protein>
<feature type="domain" description="NAD-dependent epimerase/dehydratase" evidence="5">
    <location>
        <begin position="2"/>
        <end position="75"/>
    </location>
</feature>
<dbReference type="PANTHER" id="PTHR43078">
    <property type="entry name" value="UDP-GLUCURONIC ACID DECARBOXYLASE-RELATED"/>
    <property type="match status" value="1"/>
</dbReference>
<accession>A0A1G9CRM1</accession>
<comment type="cofactor">
    <cofactor evidence="1">
        <name>NAD(+)</name>
        <dbReference type="ChEBI" id="CHEBI:57540"/>
    </cofactor>
</comment>
<dbReference type="Gene3D" id="3.40.50.720">
    <property type="entry name" value="NAD(P)-binding Rossmann-like Domain"/>
    <property type="match status" value="1"/>
</dbReference>
<evidence type="ECO:0000256" key="3">
    <source>
        <dbReference type="ARBA" id="ARBA00023027"/>
    </source>
</evidence>
<gene>
    <name evidence="6" type="ORF">SAMN05660472_01537</name>
</gene>
<dbReference type="STRING" id="393762.SAMN05660472_01537"/>
<dbReference type="GO" id="GO:0070403">
    <property type="term" value="F:NAD+ binding"/>
    <property type="evidence" value="ECO:0007669"/>
    <property type="project" value="InterPro"/>
</dbReference>
<evidence type="ECO:0000256" key="1">
    <source>
        <dbReference type="ARBA" id="ARBA00001911"/>
    </source>
</evidence>
<dbReference type="PANTHER" id="PTHR43078:SF6">
    <property type="entry name" value="UDP-GLUCURONIC ACID DECARBOXYLASE 1"/>
    <property type="match status" value="1"/>
</dbReference>
<dbReference type="AlphaFoldDB" id="A0A1G9CRM1"/>
<keyword evidence="7" id="KW-1185">Reference proteome</keyword>
<dbReference type="InterPro" id="IPR044516">
    <property type="entry name" value="UXS-like"/>
</dbReference>
<sequence length="153" mass="17487">MPVKIVRPFNVYGPGLKLDDKRVVPDFCRDALYSKKITLLSDGIPTRSFCYVRDALSGFMATLLSNHHREAFNIGNDEIEISMIDLAKLIAQNVGDVEIEHKQSNEVDYLIDNPQRRCPDLTKARTLLDYNPKVNLEEGLARTLKWYKEAYGL</sequence>
<evidence type="ECO:0000256" key="4">
    <source>
        <dbReference type="ARBA" id="ARBA00023239"/>
    </source>
</evidence>
<dbReference type="GO" id="GO:0005737">
    <property type="term" value="C:cytoplasm"/>
    <property type="evidence" value="ECO:0007669"/>
    <property type="project" value="TreeGrafter"/>
</dbReference>
<dbReference type="Pfam" id="PF01370">
    <property type="entry name" value="Epimerase"/>
    <property type="match status" value="1"/>
</dbReference>
<organism evidence="6 7">
    <name type="scientific">Natronincola ferrireducens</name>
    <dbReference type="NCBI Taxonomy" id="393762"/>
    <lineage>
        <taxon>Bacteria</taxon>
        <taxon>Bacillati</taxon>
        <taxon>Bacillota</taxon>
        <taxon>Clostridia</taxon>
        <taxon>Peptostreptococcales</taxon>
        <taxon>Natronincolaceae</taxon>
        <taxon>Natronincola</taxon>
    </lineage>
</organism>
<evidence type="ECO:0000313" key="6">
    <source>
        <dbReference type="EMBL" id="SDK54276.1"/>
    </source>
</evidence>
<reference evidence="6 7" key="1">
    <citation type="submission" date="2016-10" db="EMBL/GenBank/DDBJ databases">
        <authorList>
            <person name="de Groot N.N."/>
        </authorList>
    </citation>
    <scope>NUCLEOTIDE SEQUENCE [LARGE SCALE GENOMIC DNA]</scope>
    <source>
        <strain evidence="6 7">DSM 18346</strain>
    </source>
</reference>
<keyword evidence="3" id="KW-0520">NAD</keyword>
<evidence type="ECO:0000313" key="7">
    <source>
        <dbReference type="Proteomes" id="UP000198718"/>
    </source>
</evidence>
<dbReference type="Proteomes" id="UP000198718">
    <property type="component" value="Unassembled WGS sequence"/>
</dbReference>
<dbReference type="SUPFAM" id="SSF51735">
    <property type="entry name" value="NAD(P)-binding Rossmann-fold domains"/>
    <property type="match status" value="1"/>
</dbReference>
<proteinExistence type="predicted"/>
<dbReference type="InterPro" id="IPR001509">
    <property type="entry name" value="Epimerase_deHydtase"/>
</dbReference>